<dbReference type="NCBIfam" id="NF006548">
    <property type="entry name" value="PRK09041.1"/>
    <property type="match status" value="1"/>
</dbReference>
<evidence type="ECO:0000256" key="9">
    <source>
        <dbReference type="SAM" id="Phobius"/>
    </source>
</evidence>
<dbReference type="GO" id="GO:0005886">
    <property type="term" value="C:plasma membrane"/>
    <property type="evidence" value="ECO:0007669"/>
    <property type="project" value="UniProtKB-SubCell"/>
</dbReference>
<dbReference type="OrthoDB" id="9809186at2"/>
<feature type="region of interest" description="Disordered" evidence="8">
    <location>
        <begin position="71"/>
        <end position="93"/>
    </location>
</feature>
<evidence type="ECO:0000313" key="11">
    <source>
        <dbReference type="EMBL" id="SDK93550.1"/>
    </source>
</evidence>
<keyword evidence="5 9" id="KW-1133">Transmembrane helix</keyword>
<evidence type="ECO:0000256" key="6">
    <source>
        <dbReference type="ARBA" id="ARBA00023136"/>
    </source>
</evidence>
<protein>
    <submittedName>
        <fullName evidence="11">Chemotaxis protein MotB</fullName>
    </submittedName>
</protein>
<evidence type="ECO:0000256" key="2">
    <source>
        <dbReference type="ARBA" id="ARBA00008914"/>
    </source>
</evidence>
<evidence type="ECO:0000256" key="1">
    <source>
        <dbReference type="ARBA" id="ARBA00004162"/>
    </source>
</evidence>
<comment type="similarity">
    <text evidence="2">Belongs to the MotB family.</text>
</comment>
<name>A0A1G9FYU8_9GAMM</name>
<dbReference type="CDD" id="cd07185">
    <property type="entry name" value="OmpA_C-like"/>
    <property type="match status" value="1"/>
</dbReference>
<dbReference type="Pfam" id="PF13677">
    <property type="entry name" value="MotB_plug"/>
    <property type="match status" value="1"/>
</dbReference>
<dbReference type="AlphaFoldDB" id="A0A1G9FYU8"/>
<dbReference type="PROSITE" id="PS51123">
    <property type="entry name" value="OMPA_2"/>
    <property type="match status" value="1"/>
</dbReference>
<evidence type="ECO:0000256" key="4">
    <source>
        <dbReference type="ARBA" id="ARBA00022692"/>
    </source>
</evidence>
<dbReference type="STRING" id="119000.SAMN05661010_00552"/>
<evidence type="ECO:0000256" key="7">
    <source>
        <dbReference type="PROSITE-ProRule" id="PRU00473"/>
    </source>
</evidence>
<feature type="domain" description="OmpA-like" evidence="10">
    <location>
        <begin position="146"/>
        <end position="266"/>
    </location>
</feature>
<evidence type="ECO:0000256" key="5">
    <source>
        <dbReference type="ARBA" id="ARBA00022989"/>
    </source>
</evidence>
<dbReference type="InterPro" id="IPR025713">
    <property type="entry name" value="MotB-like_N_dom"/>
</dbReference>
<dbReference type="RefSeq" id="WP_089725246.1">
    <property type="nucleotide sequence ID" value="NZ_FNGI01000001.1"/>
</dbReference>
<evidence type="ECO:0000256" key="8">
    <source>
        <dbReference type="SAM" id="MobiDB-lite"/>
    </source>
</evidence>
<comment type="subcellular location">
    <subcellularLocation>
        <location evidence="1">Cell membrane</location>
        <topology evidence="1">Single-pass membrane protein</topology>
    </subcellularLocation>
</comment>
<gene>
    <name evidence="11" type="ORF">SAMN05661010_00552</name>
</gene>
<dbReference type="InterPro" id="IPR050330">
    <property type="entry name" value="Bact_OuterMem_StrucFunc"/>
</dbReference>
<proteinExistence type="inferred from homology"/>
<dbReference type="Pfam" id="PF00691">
    <property type="entry name" value="OmpA"/>
    <property type="match status" value="1"/>
</dbReference>
<keyword evidence="4 9" id="KW-0812">Transmembrane</keyword>
<evidence type="ECO:0000259" key="10">
    <source>
        <dbReference type="PROSITE" id="PS51123"/>
    </source>
</evidence>
<dbReference type="SUPFAM" id="SSF103088">
    <property type="entry name" value="OmpA-like"/>
    <property type="match status" value="1"/>
</dbReference>
<evidence type="ECO:0000256" key="3">
    <source>
        <dbReference type="ARBA" id="ARBA00022475"/>
    </source>
</evidence>
<evidence type="ECO:0000313" key="12">
    <source>
        <dbReference type="Proteomes" id="UP000198654"/>
    </source>
</evidence>
<organism evidence="11 12">
    <name type="scientific">Modicisalibacter muralis</name>
    <dbReference type="NCBI Taxonomy" id="119000"/>
    <lineage>
        <taxon>Bacteria</taxon>
        <taxon>Pseudomonadati</taxon>
        <taxon>Pseudomonadota</taxon>
        <taxon>Gammaproteobacteria</taxon>
        <taxon>Oceanospirillales</taxon>
        <taxon>Halomonadaceae</taxon>
        <taxon>Modicisalibacter</taxon>
    </lineage>
</organism>
<dbReference type="Gene3D" id="3.30.1330.60">
    <property type="entry name" value="OmpA-like domain"/>
    <property type="match status" value="1"/>
</dbReference>
<reference evidence="11 12" key="1">
    <citation type="submission" date="2016-10" db="EMBL/GenBank/DDBJ databases">
        <authorList>
            <person name="de Groot N.N."/>
        </authorList>
    </citation>
    <scope>NUCLEOTIDE SEQUENCE [LARGE SCALE GENOMIC DNA]</scope>
    <source>
        <strain evidence="11 12">DSM 14789</strain>
    </source>
</reference>
<accession>A0A1G9FYU8</accession>
<keyword evidence="3" id="KW-1003">Cell membrane</keyword>
<dbReference type="PANTHER" id="PTHR30329:SF18">
    <property type="entry name" value="MOTILITY PROTEIN B"/>
    <property type="match status" value="1"/>
</dbReference>
<dbReference type="Proteomes" id="UP000198654">
    <property type="component" value="Unassembled WGS sequence"/>
</dbReference>
<keyword evidence="12" id="KW-1185">Reference proteome</keyword>
<keyword evidence="6 7" id="KW-0472">Membrane</keyword>
<dbReference type="EMBL" id="FNGI01000001">
    <property type="protein sequence ID" value="SDK93550.1"/>
    <property type="molecule type" value="Genomic_DNA"/>
</dbReference>
<dbReference type="PANTHER" id="PTHR30329">
    <property type="entry name" value="STATOR ELEMENT OF FLAGELLAR MOTOR COMPLEX"/>
    <property type="match status" value="1"/>
</dbReference>
<feature type="transmembrane region" description="Helical" evidence="9">
    <location>
        <begin position="26"/>
        <end position="45"/>
    </location>
</feature>
<sequence>MSDNRPIVIKRKKAARNRHHGGNWKIAYADFMTALMALFLVLWILSTASEDELKSIAEYFRTPLPVAMAGGDKNTASTSAIPGGGPDPMHADGERKRIDERMQTRPSDEQRRLLNLEQRIETVIDKNPKLRDLRSQLRMELTQEGLRIQIVDTERRPMFELGSDRVAPYMHDILNAIAPVLNELPNRISLSGHTDSLPYFGGEQGYSNWELSTDRANASRRELVAGGLDPNKLLRVAGMGSRVPLDETDPRNAINRRISIVVLDKRAAAAIENQSGASWTQVENVIAQAEQADPVNSAALSNTALPATPPRSMPLETRVE</sequence>
<dbReference type="InterPro" id="IPR006665">
    <property type="entry name" value="OmpA-like"/>
</dbReference>
<feature type="region of interest" description="Disordered" evidence="8">
    <location>
        <begin position="297"/>
        <end position="320"/>
    </location>
</feature>
<dbReference type="InterPro" id="IPR036737">
    <property type="entry name" value="OmpA-like_sf"/>
</dbReference>